<feature type="transmembrane region" description="Helical" evidence="1">
    <location>
        <begin position="58"/>
        <end position="83"/>
    </location>
</feature>
<feature type="transmembrane region" description="Helical" evidence="1">
    <location>
        <begin position="12"/>
        <end position="38"/>
    </location>
</feature>
<dbReference type="PATRIC" id="fig|1653479.3.peg.4314"/>
<proteinExistence type="predicted"/>
<dbReference type="RefSeq" id="WP_052074052.1">
    <property type="nucleotide sequence ID" value="NZ_CP015220.1"/>
</dbReference>
<feature type="transmembrane region" description="Helical" evidence="1">
    <location>
        <begin position="110"/>
        <end position="134"/>
    </location>
</feature>
<evidence type="ECO:0000313" key="2">
    <source>
        <dbReference type="EMBL" id="AMY25535.1"/>
    </source>
</evidence>
<name>A0A143QQW9_RHOFA</name>
<dbReference type="AlphaFoldDB" id="A0A143QQW9"/>
<sequence>MIWVTWRQFRATILFGVLTPLLLAAITIAVTVIGGGVIPSPYLQSCRSFDSSDCAVGNMQTIAILSAIVLPVVLGAFVGVTVFSRDLERRTHVLGLTQSVSRRRWYSVRILVVFAPIVGAMTVLGCVLFAAKYNTAPDTFAMSFAGSSASRLDFPIFGATGFVAGAYTAVGLMVGSACALAMRNTIAAMITTVIVSTAFLALLPTQLREHYATPQVERVSVEQKVDDMYGGTPDYRPGDSISLFPRWEFSADYVDSNGSPVSVDLMDCNWTQNYRDLSEFETVAEYEEYSDRQSVERRNIEIQCIRDQGAEAYETRYHEDRSFWRFQAIESALSLVVAGLLGGVSLLLLRRLRP</sequence>
<accession>A0A143QQW9</accession>
<protein>
    <recommendedName>
        <fullName evidence="4">ABC transporter permease</fullName>
    </recommendedName>
</protein>
<reference evidence="2 3" key="1">
    <citation type="journal article" date="2016" name="Genome Announc.">
        <title>Complete Genome and Plasmid Sequences for Rhodococcus fascians D188 and Draft Sequences for Rhodococcus Isolates PBTS 1 and PBTS 2.</title>
        <authorList>
            <person name="Stamler R.A."/>
            <person name="Vereecke D."/>
            <person name="Zhang Y."/>
            <person name="Schilkey F."/>
            <person name="Devitt N."/>
            <person name="Randall J.J."/>
        </authorList>
    </citation>
    <scope>NUCLEOTIDE SEQUENCE [LARGE SCALE GENOMIC DNA]</scope>
    <source>
        <strain evidence="2 3">PBTS2</strain>
    </source>
</reference>
<feature type="transmembrane region" description="Helical" evidence="1">
    <location>
        <begin position="331"/>
        <end position="349"/>
    </location>
</feature>
<dbReference type="EMBL" id="CP015220">
    <property type="protein sequence ID" value="AMY25535.1"/>
    <property type="molecule type" value="Genomic_DNA"/>
</dbReference>
<dbReference type="OrthoDB" id="3579673at2"/>
<evidence type="ECO:0000313" key="3">
    <source>
        <dbReference type="Proteomes" id="UP000076038"/>
    </source>
</evidence>
<gene>
    <name evidence="2" type="ORF">A3Q41_04259</name>
</gene>
<keyword evidence="1" id="KW-0812">Transmembrane</keyword>
<keyword evidence="3" id="KW-1185">Reference proteome</keyword>
<evidence type="ECO:0000256" key="1">
    <source>
        <dbReference type="SAM" id="Phobius"/>
    </source>
</evidence>
<dbReference type="Proteomes" id="UP000076038">
    <property type="component" value="Chromosome"/>
</dbReference>
<evidence type="ECO:0008006" key="4">
    <source>
        <dbReference type="Google" id="ProtNLM"/>
    </source>
</evidence>
<feature type="transmembrane region" description="Helical" evidence="1">
    <location>
        <begin position="154"/>
        <end position="174"/>
    </location>
</feature>
<reference evidence="3" key="2">
    <citation type="submission" date="2016-04" db="EMBL/GenBank/DDBJ databases">
        <title>Complete Genome and Plasmid Sequences for Rhodococcus fascians D188 and Draft Sequences for Rhodococcus spp. Isolates PBTS 1 and PBTS 2.</title>
        <authorList>
            <person name="Stamer R."/>
            <person name="Vereecke D."/>
            <person name="Zhang Y."/>
            <person name="Schilkey F."/>
            <person name="Devitt N."/>
            <person name="Randall J."/>
        </authorList>
    </citation>
    <scope>NUCLEOTIDE SEQUENCE [LARGE SCALE GENOMIC DNA]</scope>
    <source>
        <strain evidence="3">PBTS2</strain>
    </source>
</reference>
<dbReference type="KEGG" id="rhs:A3Q41_04259"/>
<keyword evidence="1" id="KW-1133">Transmembrane helix</keyword>
<keyword evidence="1" id="KW-0472">Membrane</keyword>
<feature type="transmembrane region" description="Helical" evidence="1">
    <location>
        <begin position="186"/>
        <end position="203"/>
    </location>
</feature>
<organism evidence="2 3">
    <name type="scientific">Rhodococcoides fascians</name>
    <name type="common">Rhodococcus fascians</name>
    <dbReference type="NCBI Taxonomy" id="1828"/>
    <lineage>
        <taxon>Bacteria</taxon>
        <taxon>Bacillati</taxon>
        <taxon>Actinomycetota</taxon>
        <taxon>Actinomycetes</taxon>
        <taxon>Mycobacteriales</taxon>
        <taxon>Nocardiaceae</taxon>
        <taxon>Rhodococcoides</taxon>
    </lineage>
</organism>